<feature type="compositionally biased region" description="Basic and acidic residues" evidence="8">
    <location>
        <begin position="409"/>
        <end position="418"/>
    </location>
</feature>
<feature type="compositionally biased region" description="Basic and acidic residues" evidence="8">
    <location>
        <begin position="309"/>
        <end position="318"/>
    </location>
</feature>
<dbReference type="GO" id="GO:0007059">
    <property type="term" value="P:chromosome segregation"/>
    <property type="evidence" value="ECO:0007669"/>
    <property type="project" value="UniProtKB-KW"/>
</dbReference>
<dbReference type="Proteomes" id="UP000769528">
    <property type="component" value="Unassembled WGS sequence"/>
</dbReference>
<feature type="compositionally biased region" description="Polar residues" evidence="8">
    <location>
        <begin position="512"/>
        <end position="530"/>
    </location>
</feature>
<evidence type="ECO:0000256" key="4">
    <source>
        <dbReference type="ARBA" id="ARBA00022490"/>
    </source>
</evidence>
<keyword evidence="5" id="KW-0159">Chromosome partition</keyword>
<evidence type="ECO:0000256" key="2">
    <source>
        <dbReference type="ARBA" id="ARBA00004186"/>
    </source>
</evidence>
<reference evidence="10" key="1">
    <citation type="journal article" date="2021" name="Open Biol.">
        <title>Shared evolutionary footprints suggest mitochondrial oxidative damage underlies multiple complex I losses in fungi.</title>
        <authorList>
            <person name="Schikora-Tamarit M.A."/>
            <person name="Marcet-Houben M."/>
            <person name="Nosek J."/>
            <person name="Gabaldon T."/>
        </authorList>
    </citation>
    <scope>NUCLEOTIDE SEQUENCE</scope>
    <source>
        <strain evidence="10">CBS6341</strain>
    </source>
</reference>
<feature type="region of interest" description="Disordered" evidence="8">
    <location>
        <begin position="469"/>
        <end position="768"/>
    </location>
</feature>
<name>A0A9P8PUC8_9ASCO</name>
<keyword evidence="7" id="KW-0539">Nucleus</keyword>
<evidence type="ECO:0000256" key="6">
    <source>
        <dbReference type="ARBA" id="ARBA00023212"/>
    </source>
</evidence>
<evidence type="ECO:0000313" key="11">
    <source>
        <dbReference type="Proteomes" id="UP000769528"/>
    </source>
</evidence>
<evidence type="ECO:0000256" key="8">
    <source>
        <dbReference type="SAM" id="MobiDB-lite"/>
    </source>
</evidence>
<dbReference type="GO" id="GO:0005634">
    <property type="term" value="C:nucleus"/>
    <property type="evidence" value="ECO:0007669"/>
    <property type="project" value="UniProtKB-SubCell"/>
</dbReference>
<feature type="compositionally biased region" description="Basic and acidic residues" evidence="8">
    <location>
        <begin position="285"/>
        <end position="301"/>
    </location>
</feature>
<gene>
    <name evidence="10" type="ORF">WICMUC_001535</name>
</gene>
<dbReference type="AlphaFoldDB" id="A0A9P8PUC8"/>
<dbReference type="InterPro" id="IPR005635">
    <property type="entry name" value="Inner_centromere_prot_ARK-bd"/>
</dbReference>
<comment type="caution">
    <text evidence="10">The sequence shown here is derived from an EMBL/GenBank/DDBJ whole genome shotgun (WGS) entry which is preliminary data.</text>
</comment>
<feature type="compositionally biased region" description="Low complexity" evidence="8">
    <location>
        <begin position="698"/>
        <end position="709"/>
    </location>
</feature>
<evidence type="ECO:0000256" key="5">
    <source>
        <dbReference type="ARBA" id="ARBA00022829"/>
    </source>
</evidence>
<dbReference type="EMBL" id="JAEUBF010000443">
    <property type="protein sequence ID" value="KAH3678518.1"/>
    <property type="molecule type" value="Genomic_DNA"/>
</dbReference>
<feature type="compositionally biased region" description="Basic and acidic residues" evidence="8">
    <location>
        <begin position="548"/>
        <end position="568"/>
    </location>
</feature>
<feature type="region of interest" description="Disordered" evidence="8">
    <location>
        <begin position="241"/>
        <end position="318"/>
    </location>
</feature>
<organism evidence="10 11">
    <name type="scientific">Wickerhamomyces mucosus</name>
    <dbReference type="NCBI Taxonomy" id="1378264"/>
    <lineage>
        <taxon>Eukaryota</taxon>
        <taxon>Fungi</taxon>
        <taxon>Dikarya</taxon>
        <taxon>Ascomycota</taxon>
        <taxon>Saccharomycotina</taxon>
        <taxon>Saccharomycetes</taxon>
        <taxon>Phaffomycetales</taxon>
        <taxon>Wickerhamomycetaceae</taxon>
        <taxon>Wickerhamomyces</taxon>
    </lineage>
</organism>
<dbReference type="Pfam" id="PF03941">
    <property type="entry name" value="INCENP_ARK-bind"/>
    <property type="match status" value="1"/>
</dbReference>
<evidence type="ECO:0000256" key="7">
    <source>
        <dbReference type="ARBA" id="ARBA00023242"/>
    </source>
</evidence>
<evidence type="ECO:0000259" key="9">
    <source>
        <dbReference type="Pfam" id="PF03941"/>
    </source>
</evidence>
<feature type="compositionally biased region" description="Basic and acidic residues" evidence="8">
    <location>
        <begin position="739"/>
        <end position="752"/>
    </location>
</feature>
<dbReference type="PANTHER" id="PTHR13142:SF1">
    <property type="entry name" value="INNER CENTROMERE PROTEIN"/>
    <property type="match status" value="1"/>
</dbReference>
<feature type="domain" description="Inner centromere protein ARK-binding" evidence="9">
    <location>
        <begin position="829"/>
        <end position="880"/>
    </location>
</feature>
<dbReference type="PANTHER" id="PTHR13142">
    <property type="entry name" value="INNER CENTROMERE PROTEIN"/>
    <property type="match status" value="1"/>
</dbReference>
<feature type="region of interest" description="Disordered" evidence="8">
    <location>
        <begin position="337"/>
        <end position="431"/>
    </location>
</feature>
<comment type="similarity">
    <text evidence="3">Belongs to the INCENP family.</text>
</comment>
<sequence length="918" mass="102671">MSLWSITAAKKKDDAVPGSSTWIRTELFKLHELMAHDFEQFSYSVATEFTWIDEQMEEVLNAKDVNPRLLLESPSKLRGGSSPVKQLRDEAIINLKSPIKTLNKDLSKLSPIRFKASHNATPKKLLSPEKFKIFKPINVYRKEEENSHISKIDHPERDLTLESGKTEEIPVNGESEKISDEIIDLNHQEARVIKEAINPDTRENKLQPTRAKENFNQISISNNDISDNENSFQAIRKSIIHNRNNHDSESSMAKALEEEIQSSSMVVNPSSHDPSNSILAQTSQKSEHASLQEESTSDFKKSQTPPPKAHKESKFLSHRESQGFALLPHRGPLSVKSAKKLPKEKSPQTQNLYSGPDEKSQSPTITKSLYPTLTNNNSSASTVFSPLKKTKGEEELDDDTSPRKQKKLERKEELDTFFKHSPPKVSPEKLKSPEKLISYSHNLDHSPLSTLFATVGSSLRKARQKFIKEASPLNDEEIMGSTAPQLSPSSKVDSKGSLKKSTLPSDVDMSPSKMQGKSVAISNNTEASHSNHSKNTKPPVLDSVTDTTSKRDELHDKSLDDSDEEFRKSTLKFSPVKSIYGSLILNMNKSVPGSPKKKSPKRSPEKTSDQKQNSASQPRSLTRISLSKQTDDSDQQRKSISRTGGLSSIPLELKTAKSRPKVIPVTNDQQIPAKRKPHEDSSTVPIRKVPAKVVAPSVQHAQKVHQAQQDAKRRRTADQLQSVLQKKALRVSNISHLPQKNEIDDKEHDHSHQSYQLQHPKSVNSNLPKSRFNAPSTATLMKTVVLQNALMSSESKEKRTNPFQVPSTNESSASVISRNAKSSTTVLPEIFSESEDDEEGSVLKDWANSPELKNALLSQQRIDPDKVFGPIAPLQMDEIFSQSRASKFRNRGSSAQWTGTDALTMQEIENYKHKVYKK</sequence>
<accession>A0A9P8PUC8</accession>
<evidence type="ECO:0000256" key="3">
    <source>
        <dbReference type="ARBA" id="ARBA00010042"/>
    </source>
</evidence>
<comment type="subcellular location">
    <subcellularLocation>
        <location evidence="2">Cytoplasm</location>
        <location evidence="2">Cytoskeleton</location>
        <location evidence="2">Spindle</location>
    </subcellularLocation>
    <subcellularLocation>
        <location evidence="1">Nucleus</location>
    </subcellularLocation>
</comment>
<dbReference type="OrthoDB" id="6123at2759"/>
<feature type="region of interest" description="Disordered" evidence="8">
    <location>
        <begin position="792"/>
        <end position="819"/>
    </location>
</feature>
<dbReference type="Gene3D" id="6.10.250.2990">
    <property type="match status" value="1"/>
</dbReference>
<feature type="compositionally biased region" description="Polar residues" evidence="8">
    <location>
        <begin position="801"/>
        <end position="819"/>
    </location>
</feature>
<evidence type="ECO:0000256" key="1">
    <source>
        <dbReference type="ARBA" id="ARBA00004123"/>
    </source>
</evidence>
<dbReference type="GO" id="GO:0005819">
    <property type="term" value="C:spindle"/>
    <property type="evidence" value="ECO:0007669"/>
    <property type="project" value="UniProtKB-SubCell"/>
</dbReference>
<keyword evidence="11" id="KW-1185">Reference proteome</keyword>
<feature type="compositionally biased region" description="Polar residues" evidence="8">
    <location>
        <begin position="261"/>
        <end position="284"/>
    </location>
</feature>
<proteinExistence type="inferred from homology"/>
<feature type="compositionally biased region" description="Polar residues" evidence="8">
    <location>
        <begin position="361"/>
        <end position="384"/>
    </location>
</feature>
<evidence type="ECO:0000313" key="10">
    <source>
        <dbReference type="EMBL" id="KAH3678518.1"/>
    </source>
</evidence>
<feature type="compositionally biased region" description="Polar residues" evidence="8">
    <location>
        <begin position="753"/>
        <end position="768"/>
    </location>
</feature>
<feature type="compositionally biased region" description="Polar residues" evidence="8">
    <location>
        <begin position="610"/>
        <end position="628"/>
    </location>
</feature>
<reference evidence="10" key="2">
    <citation type="submission" date="2021-01" db="EMBL/GenBank/DDBJ databases">
        <authorList>
            <person name="Schikora-Tamarit M.A."/>
        </authorList>
    </citation>
    <scope>NUCLEOTIDE SEQUENCE</scope>
    <source>
        <strain evidence="10">CBS6341</strain>
    </source>
</reference>
<protein>
    <recommendedName>
        <fullName evidence="9">Inner centromere protein ARK-binding domain-containing protein</fullName>
    </recommendedName>
</protein>
<keyword evidence="6" id="KW-0206">Cytoskeleton</keyword>
<keyword evidence="4" id="KW-0963">Cytoplasm</keyword>
<feature type="compositionally biased region" description="Polar residues" evidence="8">
    <location>
        <begin position="482"/>
        <end position="491"/>
    </location>
</feature>